<keyword evidence="3" id="KW-1185">Reference proteome</keyword>
<evidence type="ECO:0000259" key="1">
    <source>
        <dbReference type="SMART" id="SM00507"/>
    </source>
</evidence>
<dbReference type="InterPro" id="IPR003615">
    <property type="entry name" value="HNH_nuc"/>
</dbReference>
<name>A0ABW7WI27_9NOCA</name>
<accession>A0ABW7WI27</accession>
<dbReference type="PANTHER" id="PTHR37317">
    <property type="entry name" value="BLR8090 PROTEIN"/>
    <property type="match status" value="1"/>
</dbReference>
<evidence type="ECO:0000313" key="3">
    <source>
        <dbReference type="Proteomes" id="UP001611450"/>
    </source>
</evidence>
<dbReference type="Pfam" id="PF14311">
    <property type="entry name" value="DUF4379"/>
    <property type="match status" value="1"/>
</dbReference>
<dbReference type="InterPro" id="IPR025487">
    <property type="entry name" value="DUF4379"/>
</dbReference>
<evidence type="ECO:0000313" key="2">
    <source>
        <dbReference type="EMBL" id="MFI2322641.1"/>
    </source>
</evidence>
<dbReference type="PANTHER" id="PTHR37317:SF1">
    <property type="entry name" value="ZINC-RIBBON DOMAIN-CONTAINING PROTEIN-RELATED"/>
    <property type="match status" value="1"/>
</dbReference>
<dbReference type="SMART" id="SM00507">
    <property type="entry name" value="HNHc"/>
    <property type="match status" value="1"/>
</dbReference>
<dbReference type="InterPro" id="IPR002711">
    <property type="entry name" value="HNH"/>
</dbReference>
<reference evidence="2 3" key="1">
    <citation type="submission" date="2024-10" db="EMBL/GenBank/DDBJ databases">
        <title>The Natural Products Discovery Center: Release of the First 8490 Sequenced Strains for Exploring Actinobacteria Biosynthetic Diversity.</title>
        <authorList>
            <person name="Kalkreuter E."/>
            <person name="Kautsar S.A."/>
            <person name="Yang D."/>
            <person name="Bader C.D."/>
            <person name="Teijaro C.N."/>
            <person name="Fluegel L."/>
            <person name="Davis C.M."/>
            <person name="Simpson J.R."/>
            <person name="Lauterbach L."/>
            <person name="Steele A.D."/>
            <person name="Gui C."/>
            <person name="Meng S."/>
            <person name="Li G."/>
            <person name="Viehrig K."/>
            <person name="Ye F."/>
            <person name="Su P."/>
            <person name="Kiefer A.F."/>
            <person name="Nichols A."/>
            <person name="Cepeda A.J."/>
            <person name="Yan W."/>
            <person name="Fan B."/>
            <person name="Jiang Y."/>
            <person name="Adhikari A."/>
            <person name="Zheng C.-J."/>
            <person name="Schuster L."/>
            <person name="Cowan T.M."/>
            <person name="Smanski M.J."/>
            <person name="Chevrette M.G."/>
            <person name="De Carvalho L.P.S."/>
            <person name="Shen B."/>
        </authorList>
    </citation>
    <scope>NUCLEOTIDE SEQUENCE [LARGE SCALE GENOMIC DNA]</scope>
    <source>
        <strain evidence="2 3">NPDC019626</strain>
    </source>
</reference>
<dbReference type="RefSeq" id="WP_396948175.1">
    <property type="nucleotide sequence ID" value="NZ_JBIRXV010000004.1"/>
</dbReference>
<dbReference type="CDD" id="cd00085">
    <property type="entry name" value="HNHc"/>
    <property type="match status" value="1"/>
</dbReference>
<protein>
    <submittedName>
        <fullName evidence="2">Zinc-ribbon domain-containing protein</fullName>
    </submittedName>
</protein>
<feature type="domain" description="HNH nuclease" evidence="1">
    <location>
        <begin position="12"/>
        <end position="62"/>
    </location>
</feature>
<dbReference type="Proteomes" id="UP001611450">
    <property type="component" value="Unassembled WGS sequence"/>
</dbReference>
<dbReference type="Gene3D" id="1.10.30.50">
    <property type="match status" value="1"/>
</dbReference>
<dbReference type="EMBL" id="JBIRXV010000004">
    <property type="protein sequence ID" value="MFI2322641.1"/>
    <property type="molecule type" value="Genomic_DNA"/>
</dbReference>
<comment type="caution">
    <text evidence="2">The sequence shown here is derived from an EMBL/GenBank/DDBJ whole genome shotgun (WGS) entry which is preliminary data.</text>
</comment>
<dbReference type="Pfam" id="PF01844">
    <property type="entry name" value="HNH"/>
    <property type="match status" value="1"/>
</dbReference>
<organism evidence="2 3">
    <name type="scientific">Nocardia beijingensis</name>
    <dbReference type="NCBI Taxonomy" id="95162"/>
    <lineage>
        <taxon>Bacteria</taxon>
        <taxon>Bacillati</taxon>
        <taxon>Actinomycetota</taxon>
        <taxon>Actinomycetes</taxon>
        <taxon>Mycobacteriales</taxon>
        <taxon>Nocardiaceae</taxon>
        <taxon>Nocardia</taxon>
    </lineage>
</organism>
<sequence>MPEGRPSIPRPLQRRVLVEAGHRCAIPTCRTWPVEIAHIVPWAEIREHAFDNLIALCPTCHVRYDRGEIDRLSMLQYKANLTVLNSRYGETPHVIDRFGSHFTRSNRTAHSARHGMRADLASICPELVDQWHPTKNGAITSSDVRITSRLKVWWRCVQCGGEWQTSVESRMRGNDCVPCRSVR</sequence>
<gene>
    <name evidence="2" type="ORF">ACH47G_19325</name>
</gene>
<proteinExistence type="predicted"/>